<dbReference type="InterPro" id="IPR025954">
    <property type="entry name" value="DBC1/CARP1_inactive_NUDIX"/>
</dbReference>
<name>A0AAW2YHY1_9EUKA</name>
<feature type="compositionally biased region" description="Polar residues" evidence="2">
    <location>
        <begin position="351"/>
        <end position="370"/>
    </location>
</feature>
<evidence type="ECO:0000256" key="1">
    <source>
        <dbReference type="ARBA" id="ARBA00023054"/>
    </source>
</evidence>
<comment type="caution">
    <text evidence="4">The sequence shown here is derived from an EMBL/GenBank/DDBJ whole genome shotgun (WGS) entry which is preliminary data.</text>
</comment>
<dbReference type="InterPro" id="IPR025224">
    <property type="entry name" value="CCAR1/CCAR2"/>
</dbReference>
<dbReference type="GO" id="GO:0006355">
    <property type="term" value="P:regulation of DNA-templated transcription"/>
    <property type="evidence" value="ECO:0007669"/>
    <property type="project" value="InterPro"/>
</dbReference>
<dbReference type="PROSITE" id="PS50222">
    <property type="entry name" value="EF_HAND_2"/>
    <property type="match status" value="1"/>
</dbReference>
<sequence>MFMSGADLPELYKNLRKDPSEDDGDYHINSSIKFLVAKKERSGLLIVGGSWSQKVDGGDDPVTEEQLLLRTATRCAKDFVSIDLSKGDTTKWIKFIEINYHRPAEVYNGRNYPEMDERTFIYIPDTWNCLTALNDLVPSWEAHQDKLQKLPNPQARDPTPTKPGLLAVTQKEKLKQGNKGLIISLDGLLDYNLDDRLEKTFEVSLFAEAFSEYLQHLYGTKILSILEQYARVNDSQEDDEREAKRVKLEENQTKEPTVDFTLSSDEMLLAFRYFDRNNCGYLRAEDLEIILHNLGAGYSRGFVQDIVSRSTDPHDSSRILYPTIIKSLSPPVTLTTPLTNTNQSAQAPITFSQVNNTTSPADVESTTSAPITDIKNETSAKSETAAPQEQTSSTPAAAQEEESTTTNASSSSISHSTETTSSSTNVSTQPPELEHDEVDYEDDGNQVYDDDDDAPDNKNELTMDE</sequence>
<dbReference type="InterPro" id="IPR011992">
    <property type="entry name" value="EF-hand-dom_pair"/>
</dbReference>
<dbReference type="GO" id="GO:0005509">
    <property type="term" value="F:calcium ion binding"/>
    <property type="evidence" value="ECO:0007669"/>
    <property type="project" value="InterPro"/>
</dbReference>
<feature type="compositionally biased region" description="Polar residues" evidence="2">
    <location>
        <begin position="381"/>
        <end position="390"/>
    </location>
</feature>
<feature type="compositionally biased region" description="Low complexity" evidence="2">
    <location>
        <begin position="391"/>
        <end position="428"/>
    </location>
</feature>
<reference evidence="4 5" key="1">
    <citation type="submission" date="2024-03" db="EMBL/GenBank/DDBJ databases">
        <title>The Acrasis kona genome and developmental transcriptomes reveal deep origins of eukaryotic multicellular pathways.</title>
        <authorList>
            <person name="Sheikh S."/>
            <person name="Fu C.-J."/>
            <person name="Brown M.W."/>
            <person name="Baldauf S.L."/>
        </authorList>
    </citation>
    <scope>NUCLEOTIDE SEQUENCE [LARGE SCALE GENOMIC DNA]</scope>
    <source>
        <strain evidence="4 5">ATCC MYA-3509</strain>
    </source>
</reference>
<dbReference type="SUPFAM" id="SSF47473">
    <property type="entry name" value="EF-hand"/>
    <property type="match status" value="1"/>
</dbReference>
<dbReference type="EMBL" id="JAOPGA020000059">
    <property type="protein sequence ID" value="KAL0476599.1"/>
    <property type="molecule type" value="Genomic_DNA"/>
</dbReference>
<evidence type="ECO:0000313" key="5">
    <source>
        <dbReference type="Proteomes" id="UP001431209"/>
    </source>
</evidence>
<feature type="compositionally biased region" description="Acidic residues" evidence="2">
    <location>
        <begin position="434"/>
        <end position="454"/>
    </location>
</feature>
<dbReference type="Proteomes" id="UP001431209">
    <property type="component" value="Unassembled WGS sequence"/>
</dbReference>
<feature type="compositionally biased region" description="Basic and acidic residues" evidence="2">
    <location>
        <begin position="455"/>
        <end position="465"/>
    </location>
</feature>
<evidence type="ECO:0000313" key="4">
    <source>
        <dbReference type="EMBL" id="KAL0476599.1"/>
    </source>
</evidence>
<dbReference type="PANTHER" id="PTHR14304">
    <property type="entry name" value="CELL DIVISION CYCLE AND APOPTOSIS REGULATOR PROTEIN"/>
    <property type="match status" value="1"/>
</dbReference>
<gene>
    <name evidence="4" type="ORF">AKO1_006043</name>
</gene>
<dbReference type="GO" id="GO:0005634">
    <property type="term" value="C:nucleus"/>
    <property type="evidence" value="ECO:0007669"/>
    <property type="project" value="TreeGrafter"/>
</dbReference>
<dbReference type="Pfam" id="PF14443">
    <property type="entry name" value="DBC1"/>
    <property type="match status" value="1"/>
</dbReference>
<protein>
    <recommendedName>
        <fullName evidence="3">EF-hand domain-containing protein</fullName>
    </recommendedName>
</protein>
<keyword evidence="5" id="KW-1185">Reference proteome</keyword>
<dbReference type="Pfam" id="PF19256">
    <property type="entry name" value="LAIKA"/>
    <property type="match status" value="1"/>
</dbReference>
<dbReference type="AlphaFoldDB" id="A0AAW2YHY1"/>
<dbReference type="InterPro" id="IPR002048">
    <property type="entry name" value="EF_hand_dom"/>
</dbReference>
<dbReference type="PANTHER" id="PTHR14304:SF11">
    <property type="entry name" value="SAP DOMAIN-CONTAINING PROTEIN"/>
    <property type="match status" value="1"/>
</dbReference>
<feature type="region of interest" description="Disordered" evidence="2">
    <location>
        <begin position="351"/>
        <end position="465"/>
    </location>
</feature>
<organism evidence="4 5">
    <name type="scientific">Acrasis kona</name>
    <dbReference type="NCBI Taxonomy" id="1008807"/>
    <lineage>
        <taxon>Eukaryota</taxon>
        <taxon>Discoba</taxon>
        <taxon>Heterolobosea</taxon>
        <taxon>Tetramitia</taxon>
        <taxon>Eutetramitia</taxon>
        <taxon>Acrasidae</taxon>
        <taxon>Acrasis</taxon>
    </lineage>
</organism>
<feature type="domain" description="EF-hand" evidence="3">
    <location>
        <begin position="262"/>
        <end position="297"/>
    </location>
</feature>
<dbReference type="SMART" id="SM01122">
    <property type="entry name" value="DBC1"/>
    <property type="match status" value="1"/>
</dbReference>
<accession>A0AAW2YHY1</accession>
<keyword evidence="1" id="KW-0175">Coiled coil</keyword>
<evidence type="ECO:0000259" key="3">
    <source>
        <dbReference type="PROSITE" id="PS50222"/>
    </source>
</evidence>
<proteinExistence type="predicted"/>
<evidence type="ECO:0000256" key="2">
    <source>
        <dbReference type="SAM" id="MobiDB-lite"/>
    </source>
</evidence>
<dbReference type="InterPro" id="IPR045353">
    <property type="entry name" value="LAIKA"/>
</dbReference>
<dbReference type="Gene3D" id="1.10.238.10">
    <property type="entry name" value="EF-hand"/>
    <property type="match status" value="1"/>
</dbReference>